<dbReference type="PANTHER" id="PTHR37422">
    <property type="entry name" value="TEICHURONIC ACID BIOSYNTHESIS PROTEIN TUAE"/>
    <property type="match status" value="1"/>
</dbReference>
<dbReference type="GO" id="GO:0016020">
    <property type="term" value="C:membrane"/>
    <property type="evidence" value="ECO:0007669"/>
    <property type="project" value="UniProtKB-SubCell"/>
</dbReference>
<keyword evidence="4 6" id="KW-0472">Membrane</keyword>
<keyword evidence="2 6" id="KW-0812">Transmembrane</keyword>
<dbReference type="Pfam" id="PF04932">
    <property type="entry name" value="Wzy_C"/>
    <property type="match status" value="1"/>
</dbReference>
<feature type="transmembrane region" description="Helical" evidence="6">
    <location>
        <begin position="21"/>
        <end position="39"/>
    </location>
</feature>
<comment type="subcellular location">
    <subcellularLocation>
        <location evidence="1">Membrane</location>
        <topology evidence="1">Multi-pass membrane protein</topology>
    </subcellularLocation>
</comment>
<feature type="transmembrane region" description="Helical" evidence="6">
    <location>
        <begin position="70"/>
        <end position="89"/>
    </location>
</feature>
<sequence length="423" mass="42893">MRRPGPPPPEEPGGPLLTSRGTVLLTVMAAWTAVPSVVASPKLNWLITLLLLALVANALWWHGARLRPSGPVALVAVLLLCGTLSVAHFGTLADLATAASAALLLLGCAVLAASAGPADVRRFSRGVMAIAVVQLVAATASALLGTPAPWGYLGAAGSTFEVNQLLPELGGRATGTMAHPIPFGTLMAVSVLLALSPVLRWPLTLRLLAAAGGAFGVVLSGSRSAALALLVAVFVAALVPGALRVQPVARTVVLLGAVVALLTVEVGSLRVVTSLQGTGSLTHRLGALDAAERLAERPLAQTLLGSGTGSLRDLFDAGLLQLDGFFAVDNQFVATFATAGLVGALALIGLVAAGLLHGHRATRPAALLMVAMFLSFDVLEWTATAVLTVVLLTLGTGRGLPEQDAARPSTGAAPIAPDQAVLR</sequence>
<protein>
    <recommendedName>
        <fullName evidence="7">O-antigen ligase-related domain-containing protein</fullName>
    </recommendedName>
</protein>
<dbReference type="InterPro" id="IPR051533">
    <property type="entry name" value="WaaL-like"/>
</dbReference>
<feature type="transmembrane region" description="Helical" evidence="6">
    <location>
        <begin position="252"/>
        <end position="272"/>
    </location>
</feature>
<keyword evidence="3 6" id="KW-1133">Transmembrane helix</keyword>
<evidence type="ECO:0000256" key="1">
    <source>
        <dbReference type="ARBA" id="ARBA00004141"/>
    </source>
</evidence>
<feature type="transmembrane region" description="Helical" evidence="6">
    <location>
        <begin position="203"/>
        <end position="219"/>
    </location>
</feature>
<evidence type="ECO:0000256" key="3">
    <source>
        <dbReference type="ARBA" id="ARBA00022989"/>
    </source>
</evidence>
<evidence type="ECO:0000259" key="7">
    <source>
        <dbReference type="Pfam" id="PF04932"/>
    </source>
</evidence>
<evidence type="ECO:0000256" key="5">
    <source>
        <dbReference type="SAM" id="MobiDB-lite"/>
    </source>
</evidence>
<feature type="transmembrane region" description="Helical" evidence="6">
    <location>
        <begin position="368"/>
        <end position="394"/>
    </location>
</feature>
<accession>A0A562ILR6</accession>
<feature type="transmembrane region" description="Helical" evidence="6">
    <location>
        <begin position="177"/>
        <end position="196"/>
    </location>
</feature>
<evidence type="ECO:0000313" key="8">
    <source>
        <dbReference type="EMBL" id="TWH71544.1"/>
    </source>
</evidence>
<gene>
    <name evidence="8" type="ORF">JD78_00041</name>
</gene>
<feature type="domain" description="O-antigen ligase-related" evidence="7">
    <location>
        <begin position="209"/>
        <end position="348"/>
    </location>
</feature>
<dbReference type="InterPro" id="IPR007016">
    <property type="entry name" value="O-antigen_ligase-rel_domated"/>
</dbReference>
<feature type="transmembrane region" description="Helical" evidence="6">
    <location>
        <begin position="332"/>
        <end position="356"/>
    </location>
</feature>
<feature type="transmembrane region" description="Helical" evidence="6">
    <location>
        <begin position="45"/>
        <end position="63"/>
    </location>
</feature>
<evidence type="ECO:0000256" key="4">
    <source>
        <dbReference type="ARBA" id="ARBA00023136"/>
    </source>
</evidence>
<dbReference type="Proteomes" id="UP000321490">
    <property type="component" value="Unassembled WGS sequence"/>
</dbReference>
<reference evidence="8 9" key="1">
    <citation type="submission" date="2019-07" db="EMBL/GenBank/DDBJ databases">
        <title>R&amp;d 2014.</title>
        <authorList>
            <person name="Klenk H.-P."/>
        </authorList>
    </citation>
    <scope>NUCLEOTIDE SEQUENCE [LARGE SCALE GENOMIC DNA]</scope>
    <source>
        <strain evidence="8 9">DSM 45764</strain>
    </source>
</reference>
<evidence type="ECO:0000313" key="9">
    <source>
        <dbReference type="Proteomes" id="UP000321490"/>
    </source>
</evidence>
<feature type="transmembrane region" description="Helical" evidence="6">
    <location>
        <begin position="126"/>
        <end position="144"/>
    </location>
</feature>
<feature type="transmembrane region" description="Helical" evidence="6">
    <location>
        <begin position="95"/>
        <end position="114"/>
    </location>
</feature>
<name>A0A562ILR6_9ACTN</name>
<comment type="caution">
    <text evidence="8">The sequence shown here is derived from an EMBL/GenBank/DDBJ whole genome shotgun (WGS) entry which is preliminary data.</text>
</comment>
<evidence type="ECO:0000256" key="2">
    <source>
        <dbReference type="ARBA" id="ARBA00022692"/>
    </source>
</evidence>
<keyword evidence="9" id="KW-1185">Reference proteome</keyword>
<dbReference type="EMBL" id="VLKF01000001">
    <property type="protein sequence ID" value="TWH71544.1"/>
    <property type="molecule type" value="Genomic_DNA"/>
</dbReference>
<feature type="transmembrane region" description="Helical" evidence="6">
    <location>
        <begin position="225"/>
        <end position="245"/>
    </location>
</feature>
<dbReference type="AlphaFoldDB" id="A0A562ILR6"/>
<evidence type="ECO:0000256" key="6">
    <source>
        <dbReference type="SAM" id="Phobius"/>
    </source>
</evidence>
<organism evidence="8 9">
    <name type="scientific">Modestobacter roseus</name>
    <dbReference type="NCBI Taxonomy" id="1181884"/>
    <lineage>
        <taxon>Bacteria</taxon>
        <taxon>Bacillati</taxon>
        <taxon>Actinomycetota</taxon>
        <taxon>Actinomycetes</taxon>
        <taxon>Geodermatophilales</taxon>
        <taxon>Geodermatophilaceae</taxon>
        <taxon>Modestobacter</taxon>
    </lineage>
</organism>
<proteinExistence type="predicted"/>
<dbReference type="PANTHER" id="PTHR37422:SF13">
    <property type="entry name" value="LIPOPOLYSACCHARIDE BIOSYNTHESIS PROTEIN PA4999-RELATED"/>
    <property type="match status" value="1"/>
</dbReference>
<feature type="region of interest" description="Disordered" evidence="5">
    <location>
        <begin position="402"/>
        <end position="423"/>
    </location>
</feature>